<evidence type="ECO:0000313" key="4">
    <source>
        <dbReference type="Proteomes" id="UP001597353"/>
    </source>
</evidence>
<dbReference type="PANTHER" id="PTHR43777:SF1">
    <property type="entry name" value="MOLYBDENUM COFACTOR CYTIDYLYLTRANSFERASE"/>
    <property type="match status" value="1"/>
</dbReference>
<dbReference type="PANTHER" id="PTHR43777">
    <property type="entry name" value="MOLYBDENUM COFACTOR CYTIDYLYLTRANSFERASE"/>
    <property type="match status" value="1"/>
</dbReference>
<dbReference type="Pfam" id="PF12804">
    <property type="entry name" value="NTP_transf_3"/>
    <property type="match status" value="1"/>
</dbReference>
<evidence type="ECO:0000313" key="3">
    <source>
        <dbReference type="EMBL" id="MFD1911935.1"/>
    </source>
</evidence>
<accession>A0ABW4S2V3</accession>
<evidence type="ECO:0000256" key="1">
    <source>
        <dbReference type="ARBA" id="ARBA00022842"/>
    </source>
</evidence>
<dbReference type="Proteomes" id="UP001597353">
    <property type="component" value="Unassembled WGS sequence"/>
</dbReference>
<feature type="domain" description="MobA-like NTP transferase" evidence="2">
    <location>
        <begin position="10"/>
        <end position="164"/>
    </location>
</feature>
<sequence length="196" mass="20504">MADPARLGILIPAAGASARMRGGDKLLERVGAEPMLARQHRIARETGARVLVTLPPDAAARRAAIPGAEVLVVPDAARGMSASLREGVAALADHAGVMILPADMPELEATDLAAMIGDWNGAEILRGAAGDLPGHPVIFPRALFPGFAQLTGDSGARAILGSHADMVRLYPLTGRRALTDLDTPEDWARWRGSQVS</sequence>
<dbReference type="GO" id="GO:0016740">
    <property type="term" value="F:transferase activity"/>
    <property type="evidence" value="ECO:0007669"/>
    <property type="project" value="UniProtKB-KW"/>
</dbReference>
<dbReference type="RefSeq" id="WP_390260252.1">
    <property type="nucleotide sequence ID" value="NZ_JBHUGH010000005.1"/>
</dbReference>
<dbReference type="CDD" id="cd04182">
    <property type="entry name" value="GT_2_like_f"/>
    <property type="match status" value="1"/>
</dbReference>
<keyword evidence="3" id="KW-0808">Transferase</keyword>
<comment type="caution">
    <text evidence="3">The sequence shown here is derived from an EMBL/GenBank/DDBJ whole genome shotgun (WGS) entry which is preliminary data.</text>
</comment>
<dbReference type="InterPro" id="IPR029044">
    <property type="entry name" value="Nucleotide-diphossugar_trans"/>
</dbReference>
<protein>
    <submittedName>
        <fullName evidence="3">NTP transferase domain-containing protein</fullName>
    </submittedName>
</protein>
<keyword evidence="4" id="KW-1185">Reference proteome</keyword>
<gene>
    <name evidence="3" type="ORF">ACFSGJ_06870</name>
</gene>
<dbReference type="InterPro" id="IPR025877">
    <property type="entry name" value="MobA-like_NTP_Trfase"/>
</dbReference>
<proteinExistence type="predicted"/>
<evidence type="ECO:0000259" key="2">
    <source>
        <dbReference type="Pfam" id="PF12804"/>
    </source>
</evidence>
<reference evidence="4" key="1">
    <citation type="journal article" date="2019" name="Int. J. Syst. Evol. Microbiol.">
        <title>The Global Catalogue of Microorganisms (GCM) 10K type strain sequencing project: providing services to taxonomists for standard genome sequencing and annotation.</title>
        <authorList>
            <consortium name="The Broad Institute Genomics Platform"/>
            <consortium name="The Broad Institute Genome Sequencing Center for Infectious Disease"/>
            <person name="Wu L."/>
            <person name="Ma J."/>
        </authorList>
    </citation>
    <scope>NUCLEOTIDE SEQUENCE [LARGE SCALE GENOMIC DNA]</scope>
    <source>
        <strain evidence="4">CGMCC 4.7242</strain>
    </source>
</reference>
<name>A0ABW4S2V3_9RHOB</name>
<keyword evidence="1" id="KW-0460">Magnesium</keyword>
<dbReference type="Gene3D" id="3.90.550.10">
    <property type="entry name" value="Spore Coat Polysaccharide Biosynthesis Protein SpsA, Chain A"/>
    <property type="match status" value="1"/>
</dbReference>
<dbReference type="SUPFAM" id="SSF53448">
    <property type="entry name" value="Nucleotide-diphospho-sugar transferases"/>
    <property type="match status" value="1"/>
</dbReference>
<dbReference type="EMBL" id="JBHUGH010000005">
    <property type="protein sequence ID" value="MFD1911935.1"/>
    <property type="molecule type" value="Genomic_DNA"/>
</dbReference>
<organism evidence="3 4">
    <name type="scientific">Halodurantibacterium flavum</name>
    <dbReference type="NCBI Taxonomy" id="1382802"/>
    <lineage>
        <taxon>Bacteria</taxon>
        <taxon>Pseudomonadati</taxon>
        <taxon>Pseudomonadota</taxon>
        <taxon>Alphaproteobacteria</taxon>
        <taxon>Rhodobacterales</taxon>
        <taxon>Paracoccaceae</taxon>
        <taxon>Halodurantibacterium</taxon>
    </lineage>
</organism>